<protein>
    <submittedName>
        <fullName evidence="2">Uncharacterized protein</fullName>
    </submittedName>
</protein>
<accession>A0A2A5QS03</accession>
<reference evidence="2 3" key="1">
    <citation type="submission" date="2017-09" db="EMBL/GenBank/DDBJ databases">
        <title>Genome sequences of Natrinema ejinorence JCM 13890T.</title>
        <authorList>
            <person name="Roh S.W."/>
            <person name="Kim Y.B."/>
            <person name="Kim J.Y."/>
        </authorList>
    </citation>
    <scope>NUCLEOTIDE SEQUENCE [LARGE SCALE GENOMIC DNA]</scope>
    <source>
        <strain evidence="2 3">JCM 13890</strain>
    </source>
</reference>
<evidence type="ECO:0000313" key="2">
    <source>
        <dbReference type="EMBL" id="PCR89584.1"/>
    </source>
</evidence>
<name>A0A2A5QS03_9EURY</name>
<feature type="transmembrane region" description="Helical" evidence="1">
    <location>
        <begin position="34"/>
        <end position="56"/>
    </location>
</feature>
<keyword evidence="1" id="KW-1133">Transmembrane helix</keyword>
<keyword evidence="1" id="KW-0812">Transmembrane</keyword>
<organism evidence="2 3">
    <name type="scientific">Natrinema ejinorense</name>
    <dbReference type="NCBI Taxonomy" id="373386"/>
    <lineage>
        <taxon>Archaea</taxon>
        <taxon>Methanobacteriati</taxon>
        <taxon>Methanobacteriota</taxon>
        <taxon>Stenosarchaea group</taxon>
        <taxon>Halobacteria</taxon>
        <taxon>Halobacteriales</taxon>
        <taxon>Natrialbaceae</taxon>
        <taxon>Natrinema</taxon>
    </lineage>
</organism>
<dbReference type="InterPro" id="IPR058337">
    <property type="entry name" value="DUF8024"/>
</dbReference>
<dbReference type="AlphaFoldDB" id="A0A2A5QS03"/>
<comment type="caution">
    <text evidence="2">The sequence shown here is derived from an EMBL/GenBank/DDBJ whole genome shotgun (WGS) entry which is preliminary data.</text>
</comment>
<evidence type="ECO:0000256" key="1">
    <source>
        <dbReference type="SAM" id="Phobius"/>
    </source>
</evidence>
<proteinExistence type="predicted"/>
<keyword evidence="1" id="KW-0472">Membrane</keyword>
<dbReference type="Proteomes" id="UP000219689">
    <property type="component" value="Unassembled WGS sequence"/>
</dbReference>
<dbReference type="Pfam" id="PF26067">
    <property type="entry name" value="DUF8024"/>
    <property type="match status" value="1"/>
</dbReference>
<evidence type="ECO:0000313" key="3">
    <source>
        <dbReference type="Proteomes" id="UP000219689"/>
    </source>
</evidence>
<keyword evidence="3" id="KW-1185">Reference proteome</keyword>
<sequence length="66" mass="7152">MPGQWKFGLNIVVENINDLRELLWDVATFLPSSAIFLTIGVLLVAVATGLLGFLSLRAALNPLLSE</sequence>
<gene>
    <name evidence="2" type="ORF">CP557_02970</name>
</gene>
<dbReference type="RefSeq" id="WP_097378532.1">
    <property type="nucleotide sequence ID" value="NZ_NXNI01000001.1"/>
</dbReference>
<dbReference type="EMBL" id="NXNI01000001">
    <property type="protein sequence ID" value="PCR89584.1"/>
    <property type="molecule type" value="Genomic_DNA"/>
</dbReference>